<name>A0A6J8B799_MYTCO</name>
<dbReference type="PANTHER" id="PTHR46174">
    <property type="entry name" value="CXXC-TYPE ZINC FINGER PROTEIN 1"/>
    <property type="match status" value="1"/>
</dbReference>
<sequence length="229" mass="25291">MTDRAEVILIPTKGENPRLAVPMEWRNEILELCHDIPSAGHQGAERTREKIKQSYYWHGLGADVERYVASCKHCSQNKKATRPPRDGSPPDLDGYVAELVEAMQAAPPTPDLLQDSGVGKVEEGSEISRPTHNIEGTQSGVEDFEPGLASSQEELYCICKGLDIGDFMLGCDGCTEWFYGSCVGISPQEAEELGEYLCQTCKEAKETKGATSTSIKLRRSVRNRRPTKE</sequence>
<reference evidence="8 9" key="1">
    <citation type="submission" date="2020-06" db="EMBL/GenBank/DDBJ databases">
        <authorList>
            <person name="Li R."/>
            <person name="Bekaert M."/>
        </authorList>
    </citation>
    <scope>NUCLEOTIDE SEQUENCE [LARGE SCALE GENOMIC DNA]</scope>
    <source>
        <strain evidence="9">wild</strain>
    </source>
</reference>
<dbReference type="GO" id="GO:0045893">
    <property type="term" value="P:positive regulation of DNA-templated transcription"/>
    <property type="evidence" value="ECO:0007669"/>
    <property type="project" value="TreeGrafter"/>
</dbReference>
<dbReference type="GO" id="GO:0008270">
    <property type="term" value="F:zinc ion binding"/>
    <property type="evidence" value="ECO:0007669"/>
    <property type="project" value="UniProtKB-KW"/>
</dbReference>
<feature type="domain" description="Zinc finger PHD-type" evidence="7">
    <location>
        <begin position="156"/>
        <end position="202"/>
    </location>
</feature>
<feature type="region of interest" description="Disordered" evidence="6">
    <location>
        <begin position="206"/>
        <end position="229"/>
    </location>
</feature>
<dbReference type="Gene3D" id="3.30.40.10">
    <property type="entry name" value="Zinc/RING finger domain, C3HC4 (zinc finger)"/>
    <property type="match status" value="1"/>
</dbReference>
<dbReference type="OrthoDB" id="784962at2759"/>
<accession>A0A6J8B799</accession>
<evidence type="ECO:0000259" key="7">
    <source>
        <dbReference type="SMART" id="SM00249"/>
    </source>
</evidence>
<evidence type="ECO:0000256" key="2">
    <source>
        <dbReference type="ARBA" id="ARBA00022723"/>
    </source>
</evidence>
<dbReference type="FunFam" id="1.10.340.70:FF:000001">
    <property type="entry name" value="Retrovirus-related Pol polyprotein from transposon gypsy-like Protein"/>
    <property type="match status" value="1"/>
</dbReference>
<proteinExistence type="predicted"/>
<dbReference type="Proteomes" id="UP000507470">
    <property type="component" value="Unassembled WGS sequence"/>
</dbReference>
<keyword evidence="2" id="KW-0479">Metal-binding</keyword>
<dbReference type="GO" id="GO:0048188">
    <property type="term" value="C:Set1C/COMPASS complex"/>
    <property type="evidence" value="ECO:0007669"/>
    <property type="project" value="InterPro"/>
</dbReference>
<dbReference type="InterPro" id="IPR037869">
    <property type="entry name" value="Spp1/CFP1"/>
</dbReference>
<dbReference type="InterPro" id="IPR001965">
    <property type="entry name" value="Znf_PHD"/>
</dbReference>
<feature type="compositionally biased region" description="Basic residues" evidence="6">
    <location>
        <begin position="216"/>
        <end position="229"/>
    </location>
</feature>
<keyword evidence="9" id="KW-1185">Reference proteome</keyword>
<dbReference type="InterPro" id="IPR041588">
    <property type="entry name" value="Integrase_H2C2"/>
</dbReference>
<dbReference type="InterPro" id="IPR011011">
    <property type="entry name" value="Znf_FYVE_PHD"/>
</dbReference>
<organism evidence="8 9">
    <name type="scientific">Mytilus coruscus</name>
    <name type="common">Sea mussel</name>
    <dbReference type="NCBI Taxonomy" id="42192"/>
    <lineage>
        <taxon>Eukaryota</taxon>
        <taxon>Metazoa</taxon>
        <taxon>Spiralia</taxon>
        <taxon>Lophotrochozoa</taxon>
        <taxon>Mollusca</taxon>
        <taxon>Bivalvia</taxon>
        <taxon>Autobranchia</taxon>
        <taxon>Pteriomorphia</taxon>
        <taxon>Mytilida</taxon>
        <taxon>Mytiloidea</taxon>
        <taxon>Mytilidae</taxon>
        <taxon>Mytilinae</taxon>
        <taxon>Mytilus</taxon>
    </lineage>
</organism>
<evidence type="ECO:0000313" key="9">
    <source>
        <dbReference type="Proteomes" id="UP000507470"/>
    </source>
</evidence>
<evidence type="ECO:0000313" key="8">
    <source>
        <dbReference type="EMBL" id="CAC5379373.1"/>
    </source>
</evidence>
<dbReference type="InterPro" id="IPR019787">
    <property type="entry name" value="Znf_PHD-finger"/>
</dbReference>
<evidence type="ECO:0000256" key="4">
    <source>
        <dbReference type="ARBA" id="ARBA00022833"/>
    </source>
</evidence>
<dbReference type="SUPFAM" id="SSF57903">
    <property type="entry name" value="FYVE/PHD zinc finger"/>
    <property type="match status" value="1"/>
</dbReference>
<keyword evidence="3" id="KW-0863">Zinc-finger</keyword>
<comment type="subcellular location">
    <subcellularLocation>
        <location evidence="1">Nucleus</location>
    </subcellularLocation>
</comment>
<dbReference type="Pfam" id="PF17921">
    <property type="entry name" value="Integrase_H2C2"/>
    <property type="match status" value="1"/>
</dbReference>
<dbReference type="SMART" id="SM00249">
    <property type="entry name" value="PHD"/>
    <property type="match status" value="1"/>
</dbReference>
<evidence type="ECO:0000256" key="1">
    <source>
        <dbReference type="ARBA" id="ARBA00004123"/>
    </source>
</evidence>
<dbReference type="InterPro" id="IPR013083">
    <property type="entry name" value="Znf_RING/FYVE/PHD"/>
</dbReference>
<evidence type="ECO:0000256" key="6">
    <source>
        <dbReference type="SAM" id="MobiDB-lite"/>
    </source>
</evidence>
<dbReference type="Pfam" id="PF00628">
    <property type="entry name" value="PHD"/>
    <property type="match status" value="1"/>
</dbReference>
<dbReference type="AlphaFoldDB" id="A0A6J8B799"/>
<evidence type="ECO:0000256" key="5">
    <source>
        <dbReference type="ARBA" id="ARBA00023242"/>
    </source>
</evidence>
<keyword evidence="5" id="KW-0539">Nucleus</keyword>
<evidence type="ECO:0000256" key="3">
    <source>
        <dbReference type="ARBA" id="ARBA00022771"/>
    </source>
</evidence>
<dbReference type="EMBL" id="CACVKT020002697">
    <property type="protein sequence ID" value="CAC5379373.1"/>
    <property type="molecule type" value="Genomic_DNA"/>
</dbReference>
<dbReference type="Gene3D" id="1.10.340.70">
    <property type="match status" value="1"/>
</dbReference>
<keyword evidence="4" id="KW-0862">Zinc</keyword>
<protein>
    <submittedName>
        <fullName evidence="8">CXXC1</fullName>
    </submittedName>
</protein>
<gene>
    <name evidence="8" type="ORF">MCOR_15447</name>
</gene>
<dbReference type="PANTHER" id="PTHR46174:SF1">
    <property type="entry name" value="CXXC-TYPE ZINC FINGER PROTEIN 1"/>
    <property type="match status" value="1"/>
</dbReference>